<protein>
    <submittedName>
        <fullName evidence="4">DNA-protecting protein DprA</fullName>
    </submittedName>
</protein>
<proteinExistence type="inferred from homology"/>
<feature type="domain" description="Smf/DprA SLOG" evidence="2">
    <location>
        <begin position="50"/>
        <end position="257"/>
    </location>
</feature>
<dbReference type="InterPro" id="IPR057666">
    <property type="entry name" value="DrpA_SLOG"/>
</dbReference>
<evidence type="ECO:0000256" key="1">
    <source>
        <dbReference type="ARBA" id="ARBA00006525"/>
    </source>
</evidence>
<evidence type="ECO:0000313" key="4">
    <source>
        <dbReference type="EMBL" id="QBF83076.1"/>
    </source>
</evidence>
<dbReference type="NCBIfam" id="TIGR00732">
    <property type="entry name" value="dprA"/>
    <property type="match status" value="1"/>
</dbReference>
<sequence length="338" mass="36738">MDVEELRQRLEFEKQTLPLPSSSIEKLHIDHQRVEQALEWQAAADDHYILSRSDPLYPALLAEIPDPPPILFVKGGAHSLVIPSVAIVGSRNASPAGLEIARTLAAELANQGFAVTSGLALGIDAAAHQGAINSSGKTIAVLGTGIDTIYPKRHRNLYQQVRESGCLVSEFWPDVGPFAGNFPKRNRIVSGLSLGVTVVEAALRSGSLITARLAMEQNREVFAVPGSVLSGHYQGCHQLIQNGAKLVEKSADIIEELQSLSHFHLEQLQQRHHIEPMSNCNLPFPPLLASVGYETTTLDQVVEHSGQPLDLVLVQMLELELQGWVTAVAGGYVRLKRS</sequence>
<accession>A0A411PHJ8</accession>
<dbReference type="SUPFAM" id="SSF102405">
    <property type="entry name" value="MCP/YpsA-like"/>
    <property type="match status" value="1"/>
</dbReference>
<dbReference type="Gene3D" id="1.10.10.10">
    <property type="entry name" value="Winged helix-like DNA-binding domain superfamily/Winged helix DNA-binding domain"/>
    <property type="match status" value="1"/>
</dbReference>
<dbReference type="InterPro" id="IPR003488">
    <property type="entry name" value="DprA"/>
</dbReference>
<comment type="similarity">
    <text evidence="1">Belongs to the DprA/Smf family.</text>
</comment>
<keyword evidence="5" id="KW-1185">Reference proteome</keyword>
<reference evidence="4 5" key="1">
    <citation type="submission" date="2019-02" db="EMBL/GenBank/DDBJ databases">
        <title>Shewanella sp. D4-2 isolated from Dokdo Island.</title>
        <authorList>
            <person name="Baek K."/>
        </authorList>
    </citation>
    <scope>NUCLEOTIDE SEQUENCE [LARGE SCALE GENOMIC DNA]</scope>
    <source>
        <strain evidence="4 5">D4-2</strain>
    </source>
</reference>
<evidence type="ECO:0000259" key="3">
    <source>
        <dbReference type="Pfam" id="PF17782"/>
    </source>
</evidence>
<dbReference type="KEGG" id="smai:EXU30_10485"/>
<feature type="domain" description="DprA winged helix" evidence="3">
    <location>
        <begin position="286"/>
        <end position="331"/>
    </location>
</feature>
<dbReference type="Pfam" id="PF02481">
    <property type="entry name" value="DNA_processg_A"/>
    <property type="match status" value="1"/>
</dbReference>
<dbReference type="Proteomes" id="UP000291106">
    <property type="component" value="Chromosome"/>
</dbReference>
<name>A0A411PHJ8_9GAMM</name>
<dbReference type="GO" id="GO:0009294">
    <property type="term" value="P:DNA-mediated transformation"/>
    <property type="evidence" value="ECO:0007669"/>
    <property type="project" value="InterPro"/>
</dbReference>
<dbReference type="Pfam" id="PF17782">
    <property type="entry name" value="WHD_DprA"/>
    <property type="match status" value="1"/>
</dbReference>
<dbReference type="InterPro" id="IPR036388">
    <property type="entry name" value="WH-like_DNA-bd_sf"/>
</dbReference>
<evidence type="ECO:0000259" key="2">
    <source>
        <dbReference type="Pfam" id="PF02481"/>
    </source>
</evidence>
<dbReference type="InterPro" id="IPR041614">
    <property type="entry name" value="DprA_WH"/>
</dbReference>
<dbReference type="AlphaFoldDB" id="A0A411PHJ8"/>
<dbReference type="RefSeq" id="WP_130599838.1">
    <property type="nucleotide sequence ID" value="NZ_CP036200.1"/>
</dbReference>
<dbReference type="PANTHER" id="PTHR43022">
    <property type="entry name" value="PROTEIN SMF"/>
    <property type="match status" value="1"/>
</dbReference>
<dbReference type="OrthoDB" id="9785707at2"/>
<organism evidence="4 5">
    <name type="scientific">Shewanella maritima</name>
    <dbReference type="NCBI Taxonomy" id="2520507"/>
    <lineage>
        <taxon>Bacteria</taxon>
        <taxon>Pseudomonadati</taxon>
        <taxon>Pseudomonadota</taxon>
        <taxon>Gammaproteobacteria</taxon>
        <taxon>Alteromonadales</taxon>
        <taxon>Shewanellaceae</taxon>
        <taxon>Shewanella</taxon>
    </lineage>
</organism>
<dbReference type="PANTHER" id="PTHR43022:SF1">
    <property type="entry name" value="PROTEIN SMF"/>
    <property type="match status" value="1"/>
</dbReference>
<dbReference type="EMBL" id="CP036200">
    <property type="protein sequence ID" value="QBF83076.1"/>
    <property type="molecule type" value="Genomic_DNA"/>
</dbReference>
<evidence type="ECO:0000313" key="5">
    <source>
        <dbReference type="Proteomes" id="UP000291106"/>
    </source>
</evidence>
<dbReference type="Gene3D" id="3.40.50.450">
    <property type="match status" value="1"/>
</dbReference>
<gene>
    <name evidence="4" type="primary">dprA</name>
    <name evidence="4" type="ORF">EXU30_10485</name>
</gene>